<dbReference type="GO" id="GO:0016705">
    <property type="term" value="F:oxidoreductase activity, acting on paired donors, with incorporation or reduction of molecular oxygen"/>
    <property type="evidence" value="ECO:0007669"/>
    <property type="project" value="InterPro"/>
</dbReference>
<dbReference type="PANTHER" id="PTHR46300:SF7">
    <property type="entry name" value="P450, PUTATIVE (EUROFUNG)-RELATED"/>
    <property type="match status" value="1"/>
</dbReference>
<comment type="cofactor">
    <cofactor evidence="1">
        <name>heme</name>
        <dbReference type="ChEBI" id="CHEBI:30413"/>
    </cofactor>
</comment>
<evidence type="ECO:0000313" key="10">
    <source>
        <dbReference type="Proteomes" id="UP000663840"/>
    </source>
</evidence>
<evidence type="ECO:0000256" key="8">
    <source>
        <dbReference type="ARBA" id="ARBA00023033"/>
    </source>
</evidence>
<evidence type="ECO:0000256" key="7">
    <source>
        <dbReference type="ARBA" id="ARBA00023004"/>
    </source>
</evidence>
<evidence type="ECO:0000256" key="3">
    <source>
        <dbReference type="ARBA" id="ARBA00010617"/>
    </source>
</evidence>
<gene>
    <name evidence="9" type="ORF">RDB_LOCUS125501</name>
</gene>
<dbReference type="AlphaFoldDB" id="A0A8H3H1T7"/>
<accession>A0A8H3H1T7</accession>
<evidence type="ECO:0000256" key="1">
    <source>
        <dbReference type="ARBA" id="ARBA00001971"/>
    </source>
</evidence>
<dbReference type="EMBL" id="CAJMWR010003961">
    <property type="protein sequence ID" value="CAE6476876.1"/>
    <property type="molecule type" value="Genomic_DNA"/>
</dbReference>
<evidence type="ECO:0000256" key="2">
    <source>
        <dbReference type="ARBA" id="ARBA00005179"/>
    </source>
</evidence>
<keyword evidence="8" id="KW-0503">Monooxygenase</keyword>
<evidence type="ECO:0000313" key="9">
    <source>
        <dbReference type="EMBL" id="CAE6476876.1"/>
    </source>
</evidence>
<reference evidence="9" key="1">
    <citation type="submission" date="2021-01" db="EMBL/GenBank/DDBJ databases">
        <authorList>
            <person name="Kaushik A."/>
        </authorList>
    </citation>
    <scope>NUCLEOTIDE SEQUENCE</scope>
    <source>
        <strain evidence="9">AG1-1A</strain>
    </source>
</reference>
<evidence type="ECO:0000256" key="5">
    <source>
        <dbReference type="ARBA" id="ARBA00022723"/>
    </source>
</evidence>
<dbReference type="Proteomes" id="UP000663840">
    <property type="component" value="Unassembled WGS sequence"/>
</dbReference>
<dbReference type="GO" id="GO:0004497">
    <property type="term" value="F:monooxygenase activity"/>
    <property type="evidence" value="ECO:0007669"/>
    <property type="project" value="UniProtKB-KW"/>
</dbReference>
<dbReference type="GO" id="GO:0005506">
    <property type="term" value="F:iron ion binding"/>
    <property type="evidence" value="ECO:0007669"/>
    <property type="project" value="InterPro"/>
</dbReference>
<evidence type="ECO:0000256" key="6">
    <source>
        <dbReference type="ARBA" id="ARBA00023002"/>
    </source>
</evidence>
<dbReference type="InterPro" id="IPR002401">
    <property type="entry name" value="Cyt_P450_E_grp-I"/>
</dbReference>
<organism evidence="9 10">
    <name type="scientific">Rhizoctonia solani</name>
    <dbReference type="NCBI Taxonomy" id="456999"/>
    <lineage>
        <taxon>Eukaryota</taxon>
        <taxon>Fungi</taxon>
        <taxon>Dikarya</taxon>
        <taxon>Basidiomycota</taxon>
        <taxon>Agaricomycotina</taxon>
        <taxon>Agaricomycetes</taxon>
        <taxon>Cantharellales</taxon>
        <taxon>Ceratobasidiaceae</taxon>
        <taxon>Rhizoctonia</taxon>
    </lineage>
</organism>
<dbReference type="InterPro" id="IPR050364">
    <property type="entry name" value="Cytochrome_P450_fung"/>
</dbReference>
<dbReference type="Gene3D" id="1.10.630.10">
    <property type="entry name" value="Cytochrome P450"/>
    <property type="match status" value="1"/>
</dbReference>
<evidence type="ECO:0008006" key="11">
    <source>
        <dbReference type="Google" id="ProtNLM"/>
    </source>
</evidence>
<keyword evidence="6" id="KW-0560">Oxidoreductase</keyword>
<comment type="similarity">
    <text evidence="3">Belongs to the cytochrome P450 family.</text>
</comment>
<comment type="pathway">
    <text evidence="2">Secondary metabolite biosynthesis.</text>
</comment>
<keyword evidence="7" id="KW-0408">Iron</keyword>
<dbReference type="SUPFAM" id="SSF48264">
    <property type="entry name" value="Cytochrome P450"/>
    <property type="match status" value="1"/>
</dbReference>
<keyword evidence="5" id="KW-0479">Metal-binding</keyword>
<sequence length="438" mass="50002">MSFLEMGRKLGSDIIYLNIVGKSIVILNSAQAASDLLDKRSSIYSDRIGVPMLSDPTLMDWPDFPGMLPYNDLLRRQRRRMTSWLNPRAARQFEGLQQDEACFLLGRLLDLSRRSILSDEVKHQFSFTGGSTMLRLTYGYRPQNEKDMIYMNAIQALMNFNSSVLMSNFLVNAFPILARLPDWAPGTGWKRTARKWREQKNEALDAPYQWTKQQIARGDFEHSVLSSLLDEDEYNSELSTIDQEKELKELCYTLFIGGTETLATALLSFVAAMIKSPDAQMKAQAEVDSAIGYATRLPRLTDIPQLPYIRRLTLEVLRWLPVAPTGGPPHACSQDNVYRGYDIQKGTMVMGNLWAMSRDKTIYNNPEIFDPERFADPNITPLPSFGWGKRTGTNGKQITPKFGDSYTNLSLTLSSFEFELRPRSEEHRRLILENIPKR</sequence>
<dbReference type="GO" id="GO:0020037">
    <property type="term" value="F:heme binding"/>
    <property type="evidence" value="ECO:0007669"/>
    <property type="project" value="InterPro"/>
</dbReference>
<dbReference type="Pfam" id="PF00067">
    <property type="entry name" value="p450"/>
    <property type="match status" value="1"/>
</dbReference>
<comment type="caution">
    <text evidence="9">The sequence shown here is derived from an EMBL/GenBank/DDBJ whole genome shotgun (WGS) entry which is preliminary data.</text>
</comment>
<dbReference type="InterPro" id="IPR036396">
    <property type="entry name" value="Cyt_P450_sf"/>
</dbReference>
<evidence type="ECO:0000256" key="4">
    <source>
        <dbReference type="ARBA" id="ARBA00022617"/>
    </source>
</evidence>
<dbReference type="InterPro" id="IPR001128">
    <property type="entry name" value="Cyt_P450"/>
</dbReference>
<keyword evidence="4" id="KW-0349">Heme</keyword>
<proteinExistence type="inferred from homology"/>
<name>A0A8H3H1T7_9AGAM</name>
<protein>
    <recommendedName>
        <fullName evidence="11">O-methylsterigmatocystin oxidoreductase</fullName>
    </recommendedName>
</protein>
<dbReference type="PANTHER" id="PTHR46300">
    <property type="entry name" value="P450, PUTATIVE (EUROFUNG)-RELATED-RELATED"/>
    <property type="match status" value="1"/>
</dbReference>
<dbReference type="PRINTS" id="PR00463">
    <property type="entry name" value="EP450I"/>
</dbReference>